<dbReference type="GeneID" id="81390269"/>
<gene>
    <name evidence="2" type="ORF">NUU61_000517</name>
</gene>
<sequence length="98" mass="10930">MDQPKPHVKGGGSQEFIHGNPRRDMEQRNGNPELPRRIAFTEIDGGISIDPRSSSPGTTGGAQRERACNEHSMSRQWSFGVLVVHWKDCANATVFKDR</sequence>
<accession>A0A9W9G9V1</accession>
<name>A0A9W9G9V1_9EURO</name>
<keyword evidence="3" id="KW-1185">Reference proteome</keyword>
<evidence type="ECO:0000313" key="2">
    <source>
        <dbReference type="EMBL" id="KAJ5114758.1"/>
    </source>
</evidence>
<comment type="caution">
    <text evidence="2">The sequence shown here is derived from an EMBL/GenBank/DDBJ whole genome shotgun (WGS) entry which is preliminary data.</text>
</comment>
<dbReference type="Proteomes" id="UP001141434">
    <property type="component" value="Unassembled WGS sequence"/>
</dbReference>
<reference evidence="2" key="2">
    <citation type="journal article" date="2023" name="IMA Fungus">
        <title>Comparative genomic study of the Penicillium genus elucidates a diverse pangenome and 15 lateral gene transfer events.</title>
        <authorList>
            <person name="Petersen C."/>
            <person name="Sorensen T."/>
            <person name="Nielsen M.R."/>
            <person name="Sondergaard T.E."/>
            <person name="Sorensen J.L."/>
            <person name="Fitzpatrick D.A."/>
            <person name="Frisvad J.C."/>
            <person name="Nielsen K.L."/>
        </authorList>
    </citation>
    <scope>NUCLEOTIDE SEQUENCE</scope>
    <source>
        <strain evidence="2">IBT 34128</strain>
    </source>
</reference>
<protein>
    <submittedName>
        <fullName evidence="2">Uncharacterized protein</fullName>
    </submittedName>
</protein>
<organism evidence="2 3">
    <name type="scientific">Penicillium alfredii</name>
    <dbReference type="NCBI Taxonomy" id="1506179"/>
    <lineage>
        <taxon>Eukaryota</taxon>
        <taxon>Fungi</taxon>
        <taxon>Dikarya</taxon>
        <taxon>Ascomycota</taxon>
        <taxon>Pezizomycotina</taxon>
        <taxon>Eurotiomycetes</taxon>
        <taxon>Eurotiomycetidae</taxon>
        <taxon>Eurotiales</taxon>
        <taxon>Aspergillaceae</taxon>
        <taxon>Penicillium</taxon>
    </lineage>
</organism>
<dbReference type="EMBL" id="JAPMSZ010000001">
    <property type="protein sequence ID" value="KAJ5114758.1"/>
    <property type="molecule type" value="Genomic_DNA"/>
</dbReference>
<dbReference type="AlphaFoldDB" id="A0A9W9G9V1"/>
<dbReference type="RefSeq" id="XP_056515951.1">
    <property type="nucleotide sequence ID" value="XM_056651101.1"/>
</dbReference>
<evidence type="ECO:0000313" key="3">
    <source>
        <dbReference type="Proteomes" id="UP001141434"/>
    </source>
</evidence>
<proteinExistence type="predicted"/>
<feature type="compositionally biased region" description="Basic and acidic residues" evidence="1">
    <location>
        <begin position="63"/>
        <end position="72"/>
    </location>
</feature>
<evidence type="ECO:0000256" key="1">
    <source>
        <dbReference type="SAM" id="MobiDB-lite"/>
    </source>
</evidence>
<feature type="region of interest" description="Disordered" evidence="1">
    <location>
        <begin position="1"/>
        <end position="72"/>
    </location>
</feature>
<reference evidence="2" key="1">
    <citation type="submission" date="2022-11" db="EMBL/GenBank/DDBJ databases">
        <authorList>
            <person name="Petersen C."/>
        </authorList>
    </citation>
    <scope>NUCLEOTIDE SEQUENCE</scope>
    <source>
        <strain evidence="2">IBT 34128</strain>
    </source>
</reference>